<evidence type="ECO:0000256" key="2">
    <source>
        <dbReference type="ARBA" id="ARBA00022692"/>
    </source>
</evidence>
<feature type="transmembrane region" description="Helical" evidence="5">
    <location>
        <begin position="46"/>
        <end position="67"/>
    </location>
</feature>
<dbReference type="AlphaFoldDB" id="A0A382P3F9"/>
<dbReference type="GO" id="GO:0015179">
    <property type="term" value="F:L-amino acid transmembrane transporter activity"/>
    <property type="evidence" value="ECO:0007669"/>
    <property type="project" value="TreeGrafter"/>
</dbReference>
<evidence type="ECO:0000256" key="1">
    <source>
        <dbReference type="ARBA" id="ARBA00004141"/>
    </source>
</evidence>
<feature type="transmembrane region" description="Helical" evidence="5">
    <location>
        <begin position="157"/>
        <end position="175"/>
    </location>
</feature>
<keyword evidence="2 5" id="KW-0812">Transmembrane</keyword>
<dbReference type="InterPro" id="IPR050598">
    <property type="entry name" value="AminoAcid_Transporter"/>
</dbReference>
<evidence type="ECO:0000256" key="5">
    <source>
        <dbReference type="SAM" id="Phobius"/>
    </source>
</evidence>
<dbReference type="Pfam" id="PF13520">
    <property type="entry name" value="AA_permease_2"/>
    <property type="match status" value="1"/>
</dbReference>
<keyword evidence="4 5" id="KW-0472">Membrane</keyword>
<feature type="non-terminal residue" evidence="6">
    <location>
        <position position="238"/>
    </location>
</feature>
<evidence type="ECO:0008006" key="7">
    <source>
        <dbReference type="Google" id="ProtNLM"/>
    </source>
</evidence>
<dbReference type="PANTHER" id="PTHR11785">
    <property type="entry name" value="AMINO ACID TRANSPORTER"/>
    <property type="match status" value="1"/>
</dbReference>
<gene>
    <name evidence="6" type="ORF">METZ01_LOCUS320808</name>
</gene>
<accession>A0A382P3F9</accession>
<reference evidence="6" key="1">
    <citation type="submission" date="2018-05" db="EMBL/GenBank/DDBJ databases">
        <authorList>
            <person name="Lanie J.A."/>
            <person name="Ng W.-L."/>
            <person name="Kazmierczak K.M."/>
            <person name="Andrzejewski T.M."/>
            <person name="Davidsen T.M."/>
            <person name="Wayne K.J."/>
            <person name="Tettelin H."/>
            <person name="Glass J.I."/>
            <person name="Rusch D."/>
            <person name="Podicherti R."/>
            <person name="Tsui H.-C.T."/>
            <person name="Winkler M.E."/>
        </authorList>
    </citation>
    <scope>NUCLEOTIDE SEQUENCE</scope>
</reference>
<evidence type="ECO:0000256" key="3">
    <source>
        <dbReference type="ARBA" id="ARBA00022989"/>
    </source>
</evidence>
<dbReference type="EMBL" id="UINC01104641">
    <property type="protein sequence ID" value="SVC67954.1"/>
    <property type="molecule type" value="Genomic_DNA"/>
</dbReference>
<dbReference type="PANTHER" id="PTHR11785:SF512">
    <property type="entry name" value="SOBREMESA, ISOFORM B"/>
    <property type="match status" value="1"/>
</dbReference>
<feature type="transmembrane region" description="Helical" evidence="5">
    <location>
        <begin position="18"/>
        <end position="34"/>
    </location>
</feature>
<organism evidence="6">
    <name type="scientific">marine metagenome</name>
    <dbReference type="NCBI Taxonomy" id="408172"/>
    <lineage>
        <taxon>unclassified sequences</taxon>
        <taxon>metagenomes</taxon>
        <taxon>ecological metagenomes</taxon>
    </lineage>
</organism>
<feature type="transmembrane region" description="Helical" evidence="5">
    <location>
        <begin position="127"/>
        <end position="145"/>
    </location>
</feature>
<keyword evidence="3 5" id="KW-1133">Transmembrane helix</keyword>
<dbReference type="Gene3D" id="1.20.1740.10">
    <property type="entry name" value="Amino acid/polyamine transporter I"/>
    <property type="match status" value="1"/>
</dbReference>
<dbReference type="InterPro" id="IPR002293">
    <property type="entry name" value="AA/rel_permease1"/>
</dbReference>
<evidence type="ECO:0000313" key="6">
    <source>
        <dbReference type="EMBL" id="SVC67954.1"/>
    </source>
</evidence>
<name>A0A382P3F9_9ZZZZ</name>
<feature type="transmembrane region" description="Helical" evidence="5">
    <location>
        <begin position="195"/>
        <end position="213"/>
    </location>
</feature>
<feature type="non-terminal residue" evidence="6">
    <location>
        <position position="1"/>
    </location>
</feature>
<evidence type="ECO:0000256" key="4">
    <source>
        <dbReference type="ARBA" id="ARBA00023136"/>
    </source>
</evidence>
<dbReference type="GO" id="GO:0016020">
    <property type="term" value="C:membrane"/>
    <property type="evidence" value="ECO:0007669"/>
    <property type="project" value="UniProtKB-SubCell"/>
</dbReference>
<protein>
    <recommendedName>
        <fullName evidence="7">Amino acid permease/ SLC12A domain-containing protein</fullName>
    </recommendedName>
</protein>
<sequence>VNQNSEPGFARVLSVRDGLAVTVGMVIGAGILRAPGEIAGHLGNPWLILAVWILGGLVAGLSTLLLAEMSAALPQAGGKYVYAREAWGPVMGFVTGWSELLVGRGFSGAAKAVVIAEYIRILTGGQGSIPVLAGAVVLAFFFIHTQGIKASTVFQNITTVIKVFVVLIIAGAGIWAGDLFSIGNNSGTELVGQGWVSGFSAAYLAVAFAYYGWEDVSKMAEEIKDPGRALPNILLKGV</sequence>
<comment type="subcellular location">
    <subcellularLocation>
        <location evidence="1">Membrane</location>
        <topology evidence="1">Multi-pass membrane protein</topology>
    </subcellularLocation>
</comment>
<proteinExistence type="predicted"/>